<gene>
    <name evidence="2" type="ORF">NDU88_001986</name>
</gene>
<dbReference type="Proteomes" id="UP001066276">
    <property type="component" value="Chromosome 1_1"/>
</dbReference>
<comment type="caution">
    <text evidence="2">The sequence shown here is derived from an EMBL/GenBank/DDBJ whole genome shotgun (WGS) entry which is preliminary data.</text>
</comment>
<feature type="region of interest" description="Disordered" evidence="1">
    <location>
        <begin position="61"/>
        <end position="86"/>
    </location>
</feature>
<organism evidence="2 3">
    <name type="scientific">Pleurodeles waltl</name>
    <name type="common">Iberian ribbed newt</name>
    <dbReference type="NCBI Taxonomy" id="8319"/>
    <lineage>
        <taxon>Eukaryota</taxon>
        <taxon>Metazoa</taxon>
        <taxon>Chordata</taxon>
        <taxon>Craniata</taxon>
        <taxon>Vertebrata</taxon>
        <taxon>Euteleostomi</taxon>
        <taxon>Amphibia</taxon>
        <taxon>Batrachia</taxon>
        <taxon>Caudata</taxon>
        <taxon>Salamandroidea</taxon>
        <taxon>Salamandridae</taxon>
        <taxon>Pleurodelinae</taxon>
        <taxon>Pleurodeles</taxon>
    </lineage>
</organism>
<accession>A0AAV7WP11</accession>
<evidence type="ECO:0000256" key="1">
    <source>
        <dbReference type="SAM" id="MobiDB-lite"/>
    </source>
</evidence>
<keyword evidence="3" id="KW-1185">Reference proteome</keyword>
<sequence>MASHRNTPQGGPGKTQGETQTALTRKDCSITRASFRGAPPAGSAGCLALLSQSLPGRFRRQLRHDRENTARLRNAGSLEPPSECPHQLVPLAAPSCSARALPVRGGQAPPSSSGRYRSSKKTTMKTSATVFLWAAHPLSEYAQEYTGRALPFSFFAGG</sequence>
<proteinExistence type="predicted"/>
<feature type="region of interest" description="Disordered" evidence="1">
    <location>
        <begin position="100"/>
        <end position="121"/>
    </location>
</feature>
<name>A0AAV7WP11_PLEWA</name>
<protein>
    <submittedName>
        <fullName evidence="2">Uncharacterized protein</fullName>
    </submittedName>
</protein>
<feature type="region of interest" description="Disordered" evidence="1">
    <location>
        <begin position="1"/>
        <end position="25"/>
    </location>
</feature>
<reference evidence="2" key="1">
    <citation type="journal article" date="2022" name="bioRxiv">
        <title>Sequencing and chromosome-scale assembly of the giantPleurodeles waltlgenome.</title>
        <authorList>
            <person name="Brown T."/>
            <person name="Elewa A."/>
            <person name="Iarovenko S."/>
            <person name="Subramanian E."/>
            <person name="Araus A.J."/>
            <person name="Petzold A."/>
            <person name="Susuki M."/>
            <person name="Suzuki K.-i.T."/>
            <person name="Hayashi T."/>
            <person name="Toyoda A."/>
            <person name="Oliveira C."/>
            <person name="Osipova E."/>
            <person name="Leigh N.D."/>
            <person name="Simon A."/>
            <person name="Yun M.H."/>
        </authorList>
    </citation>
    <scope>NUCLEOTIDE SEQUENCE</scope>
    <source>
        <strain evidence="2">20211129_DDA</strain>
        <tissue evidence="2">Liver</tissue>
    </source>
</reference>
<dbReference type="EMBL" id="JANPWB010000001">
    <property type="protein sequence ID" value="KAJ1214367.1"/>
    <property type="molecule type" value="Genomic_DNA"/>
</dbReference>
<evidence type="ECO:0000313" key="2">
    <source>
        <dbReference type="EMBL" id="KAJ1214367.1"/>
    </source>
</evidence>
<evidence type="ECO:0000313" key="3">
    <source>
        <dbReference type="Proteomes" id="UP001066276"/>
    </source>
</evidence>
<dbReference type="AlphaFoldDB" id="A0AAV7WP11"/>